<dbReference type="Proteomes" id="UP001567538">
    <property type="component" value="Unassembled WGS sequence"/>
</dbReference>
<organism evidence="1 2">
    <name type="scientific">Salvia divinorum</name>
    <name type="common">Maria pastora</name>
    <name type="synonym">Diviner's sage</name>
    <dbReference type="NCBI Taxonomy" id="28513"/>
    <lineage>
        <taxon>Eukaryota</taxon>
        <taxon>Viridiplantae</taxon>
        <taxon>Streptophyta</taxon>
        <taxon>Embryophyta</taxon>
        <taxon>Tracheophyta</taxon>
        <taxon>Spermatophyta</taxon>
        <taxon>Magnoliopsida</taxon>
        <taxon>eudicotyledons</taxon>
        <taxon>Gunneridae</taxon>
        <taxon>Pentapetalae</taxon>
        <taxon>asterids</taxon>
        <taxon>lamiids</taxon>
        <taxon>Lamiales</taxon>
        <taxon>Lamiaceae</taxon>
        <taxon>Nepetoideae</taxon>
        <taxon>Mentheae</taxon>
        <taxon>Salviinae</taxon>
        <taxon>Salvia</taxon>
        <taxon>Salvia subgen. Calosphace</taxon>
    </lineage>
</organism>
<keyword evidence="2" id="KW-1185">Reference proteome</keyword>
<reference evidence="1 2" key="1">
    <citation type="submission" date="2024-06" db="EMBL/GenBank/DDBJ databases">
        <title>A chromosome level genome sequence of Diviner's sage (Salvia divinorum).</title>
        <authorList>
            <person name="Ford S.A."/>
            <person name="Ro D.-K."/>
            <person name="Ness R.W."/>
            <person name="Phillips M.A."/>
        </authorList>
    </citation>
    <scope>NUCLEOTIDE SEQUENCE [LARGE SCALE GENOMIC DNA]</scope>
    <source>
        <strain evidence="1">SAF-2024a</strain>
        <tissue evidence="1">Leaf</tissue>
    </source>
</reference>
<dbReference type="AlphaFoldDB" id="A0ABD1IBB9"/>
<evidence type="ECO:0000313" key="1">
    <source>
        <dbReference type="EMBL" id="KAL1565098.1"/>
    </source>
</evidence>
<dbReference type="EMBL" id="JBEAFC010000003">
    <property type="protein sequence ID" value="KAL1565098.1"/>
    <property type="molecule type" value="Genomic_DNA"/>
</dbReference>
<comment type="caution">
    <text evidence="1">The sequence shown here is derived from an EMBL/GenBank/DDBJ whole genome shotgun (WGS) entry which is preliminary data.</text>
</comment>
<accession>A0ABD1IBB9</accession>
<proteinExistence type="predicted"/>
<protein>
    <submittedName>
        <fullName evidence="1">Uncharacterized protein</fullName>
    </submittedName>
</protein>
<gene>
    <name evidence="1" type="ORF">AAHA92_07359</name>
</gene>
<name>A0ABD1IBB9_SALDI</name>
<evidence type="ECO:0000313" key="2">
    <source>
        <dbReference type="Proteomes" id="UP001567538"/>
    </source>
</evidence>
<sequence>MSKIPCFALALKTHWTSHNFISPSPLLAAHNPGNSYNKLVQQIVSSLNRSQICSLWETLADQIPIGTCHRWLKIPKMEKELVASRRQIGLDAAGLLGRKRSYF</sequence>